<evidence type="ECO:0000313" key="2">
    <source>
        <dbReference type="EMBL" id="KAH8100395.1"/>
    </source>
</evidence>
<sequence length="369" mass="41418">MRSNRLRMQILSLSRFNPHHIRIKMDMVPRPESGLFSVVDKLLANAEKTPALQTVSLRFSGSAHKELRRDGPCVVELLTGLFSACVERGVCGRVCDPDICPLHGHLRQWESVVTTTHTPQACQDEKVEELLRHGGVPPSLRPRVWAYLTHSASKRIDGLYADMEKQTSRLLLSDTNRDVANFARRHTELSSSMLTKILKAFLAFSKAPYTPNLVSIAGLILLQTPNPEDAFWTFTSLMTTHLSAFQSRIEEHATLVAKHLETKDPELATKLFIDLAILPVSLFRPWFANVFVGTLPDEHLLHVWDWLLYQGPEFLLRTAVAILTLDDVKTALLEADSQAAAMTIVLDLPASLLPKEAEVFVGKVFTVKW</sequence>
<dbReference type="GO" id="GO:0031267">
    <property type="term" value="F:small GTPase binding"/>
    <property type="evidence" value="ECO:0007669"/>
    <property type="project" value="TreeGrafter"/>
</dbReference>
<dbReference type="EMBL" id="JAEVFJ010000016">
    <property type="protein sequence ID" value="KAH8100395.1"/>
    <property type="molecule type" value="Genomic_DNA"/>
</dbReference>
<protein>
    <submittedName>
        <fullName evidence="2">Rab-GTPase-TBC domain-containing protein</fullName>
    </submittedName>
</protein>
<dbReference type="OrthoDB" id="159449at2759"/>
<dbReference type="Pfam" id="PF00566">
    <property type="entry name" value="RabGAP-TBC"/>
    <property type="match status" value="1"/>
</dbReference>
<feature type="domain" description="Rab-GAP TBC" evidence="1">
    <location>
        <begin position="135"/>
        <end position="311"/>
    </location>
</feature>
<evidence type="ECO:0000313" key="3">
    <source>
        <dbReference type="Proteomes" id="UP000813824"/>
    </source>
</evidence>
<dbReference type="InterPro" id="IPR000195">
    <property type="entry name" value="Rab-GAP-TBC_dom"/>
</dbReference>
<dbReference type="InterPro" id="IPR035969">
    <property type="entry name" value="Rab-GAP_TBC_sf"/>
</dbReference>
<dbReference type="Gene3D" id="1.10.8.270">
    <property type="entry name" value="putative rabgap domain of human tbc1 domain family member 14 like domains"/>
    <property type="match status" value="1"/>
</dbReference>
<dbReference type="PANTHER" id="PTHR47219">
    <property type="entry name" value="RAB GTPASE-ACTIVATING PROTEIN 1-LIKE"/>
    <property type="match status" value="1"/>
</dbReference>
<dbReference type="SMART" id="SM00164">
    <property type="entry name" value="TBC"/>
    <property type="match status" value="1"/>
</dbReference>
<accession>A0A8K0UPD7</accession>
<dbReference type="Gene3D" id="1.10.472.80">
    <property type="entry name" value="Ypt/Rab-GAP domain of gyp1p, domain 3"/>
    <property type="match status" value="1"/>
</dbReference>
<dbReference type="AlphaFoldDB" id="A0A8K0UPD7"/>
<evidence type="ECO:0000259" key="1">
    <source>
        <dbReference type="PROSITE" id="PS50086"/>
    </source>
</evidence>
<keyword evidence="3" id="KW-1185">Reference proteome</keyword>
<comment type="caution">
    <text evidence="2">The sequence shown here is derived from an EMBL/GenBank/DDBJ whole genome shotgun (WGS) entry which is preliminary data.</text>
</comment>
<proteinExistence type="predicted"/>
<dbReference type="PROSITE" id="PS50086">
    <property type="entry name" value="TBC_RABGAP"/>
    <property type="match status" value="1"/>
</dbReference>
<dbReference type="InterPro" id="IPR050302">
    <property type="entry name" value="Rab_GAP_TBC_domain"/>
</dbReference>
<name>A0A8K0UPD7_9AGAR</name>
<organism evidence="2 3">
    <name type="scientific">Cristinia sonorae</name>
    <dbReference type="NCBI Taxonomy" id="1940300"/>
    <lineage>
        <taxon>Eukaryota</taxon>
        <taxon>Fungi</taxon>
        <taxon>Dikarya</taxon>
        <taxon>Basidiomycota</taxon>
        <taxon>Agaricomycotina</taxon>
        <taxon>Agaricomycetes</taxon>
        <taxon>Agaricomycetidae</taxon>
        <taxon>Agaricales</taxon>
        <taxon>Pleurotineae</taxon>
        <taxon>Stephanosporaceae</taxon>
        <taxon>Cristinia</taxon>
    </lineage>
</organism>
<dbReference type="GO" id="GO:0005096">
    <property type="term" value="F:GTPase activator activity"/>
    <property type="evidence" value="ECO:0007669"/>
    <property type="project" value="TreeGrafter"/>
</dbReference>
<dbReference type="Proteomes" id="UP000813824">
    <property type="component" value="Unassembled WGS sequence"/>
</dbReference>
<dbReference type="SUPFAM" id="SSF47923">
    <property type="entry name" value="Ypt/Rab-GAP domain of gyp1p"/>
    <property type="match status" value="2"/>
</dbReference>
<gene>
    <name evidence="2" type="ORF">BXZ70DRAFT_189534</name>
</gene>
<reference evidence="2" key="1">
    <citation type="journal article" date="2021" name="New Phytol.">
        <title>Evolutionary innovations through gain and loss of genes in the ectomycorrhizal Boletales.</title>
        <authorList>
            <person name="Wu G."/>
            <person name="Miyauchi S."/>
            <person name="Morin E."/>
            <person name="Kuo A."/>
            <person name="Drula E."/>
            <person name="Varga T."/>
            <person name="Kohler A."/>
            <person name="Feng B."/>
            <person name="Cao Y."/>
            <person name="Lipzen A."/>
            <person name="Daum C."/>
            <person name="Hundley H."/>
            <person name="Pangilinan J."/>
            <person name="Johnson J."/>
            <person name="Barry K."/>
            <person name="LaButti K."/>
            <person name="Ng V."/>
            <person name="Ahrendt S."/>
            <person name="Min B."/>
            <person name="Choi I.G."/>
            <person name="Park H."/>
            <person name="Plett J.M."/>
            <person name="Magnuson J."/>
            <person name="Spatafora J.W."/>
            <person name="Nagy L.G."/>
            <person name="Henrissat B."/>
            <person name="Grigoriev I.V."/>
            <person name="Yang Z.L."/>
            <person name="Xu J."/>
            <person name="Martin F.M."/>
        </authorList>
    </citation>
    <scope>NUCLEOTIDE SEQUENCE</scope>
    <source>
        <strain evidence="2">KKN 215</strain>
    </source>
</reference>
<dbReference type="PANTHER" id="PTHR47219:SF9">
    <property type="entry name" value="GTPASE ACTIVATING PROTEIN AND CENTROSOME-ASSOCIATED, ISOFORM B"/>
    <property type="match status" value="1"/>
</dbReference>